<protein>
    <recommendedName>
        <fullName evidence="3">Phytanoyl-CoA dioxygenase family protein</fullName>
    </recommendedName>
</protein>
<dbReference type="SUPFAM" id="SSF51197">
    <property type="entry name" value="Clavaminate synthase-like"/>
    <property type="match status" value="1"/>
</dbReference>
<dbReference type="OrthoDB" id="4664297at2759"/>
<organism evidence="1 2">
    <name type="scientific">Triparma columacea</name>
    <dbReference type="NCBI Taxonomy" id="722753"/>
    <lineage>
        <taxon>Eukaryota</taxon>
        <taxon>Sar</taxon>
        <taxon>Stramenopiles</taxon>
        <taxon>Ochrophyta</taxon>
        <taxon>Bolidophyceae</taxon>
        <taxon>Parmales</taxon>
        <taxon>Triparmaceae</taxon>
        <taxon>Triparma</taxon>
    </lineage>
</organism>
<evidence type="ECO:0008006" key="3">
    <source>
        <dbReference type="Google" id="ProtNLM"/>
    </source>
</evidence>
<comment type="caution">
    <text evidence="1">The sequence shown here is derived from an EMBL/GenBank/DDBJ whole genome shotgun (WGS) entry which is preliminary data.</text>
</comment>
<dbReference type="Proteomes" id="UP001165065">
    <property type="component" value="Unassembled WGS sequence"/>
</dbReference>
<dbReference type="AlphaFoldDB" id="A0A9W7G026"/>
<reference evidence="2" key="1">
    <citation type="journal article" date="2023" name="Commun. Biol.">
        <title>Genome analysis of Parmales, the sister group of diatoms, reveals the evolutionary specialization of diatoms from phago-mixotrophs to photoautotrophs.</title>
        <authorList>
            <person name="Ban H."/>
            <person name="Sato S."/>
            <person name="Yoshikawa S."/>
            <person name="Yamada K."/>
            <person name="Nakamura Y."/>
            <person name="Ichinomiya M."/>
            <person name="Sato N."/>
            <person name="Blanc-Mathieu R."/>
            <person name="Endo H."/>
            <person name="Kuwata A."/>
            <person name="Ogata H."/>
        </authorList>
    </citation>
    <scope>NUCLEOTIDE SEQUENCE [LARGE SCALE GENOMIC DNA]</scope>
</reference>
<name>A0A9W7G026_9STRA</name>
<sequence length="202" mass="22909">MSAFPIGGEIGRIRRALEQDGFVIIPDIVEECECDRFLADSVIPAIHELTGYRQNIPETFDTVEGTMVHNRGKDPIQNEDARWPALMGNPRLQAILDDLHGGGSRWEWLHDDNIGWIHIRFPIASEEQSREQSRLPKVGEYGWHVDGGHFDFHKFDSPEQSVILLPMVRDVSEMGGATKLIKASHKEVGEYLAYKGREGVHR</sequence>
<dbReference type="Gene3D" id="2.60.120.620">
    <property type="entry name" value="q2cbj1_9rhob like domain"/>
    <property type="match status" value="1"/>
</dbReference>
<gene>
    <name evidence="1" type="ORF">TrCOL_g3901</name>
</gene>
<accession>A0A9W7G026</accession>
<proteinExistence type="predicted"/>
<evidence type="ECO:0000313" key="1">
    <source>
        <dbReference type="EMBL" id="GMI25485.1"/>
    </source>
</evidence>
<evidence type="ECO:0000313" key="2">
    <source>
        <dbReference type="Proteomes" id="UP001165065"/>
    </source>
</evidence>
<dbReference type="EMBL" id="BRYA01000610">
    <property type="protein sequence ID" value="GMI25485.1"/>
    <property type="molecule type" value="Genomic_DNA"/>
</dbReference>
<keyword evidence="2" id="KW-1185">Reference proteome</keyword>